<dbReference type="EMBL" id="BAABAO010000011">
    <property type="protein sequence ID" value="GAA4134231.1"/>
    <property type="molecule type" value="Genomic_DNA"/>
</dbReference>
<feature type="transmembrane region" description="Helical" evidence="1">
    <location>
        <begin position="83"/>
        <end position="101"/>
    </location>
</feature>
<feature type="transmembrane region" description="Helical" evidence="1">
    <location>
        <begin position="6"/>
        <end position="26"/>
    </location>
</feature>
<protein>
    <submittedName>
        <fullName evidence="2">SdpC immunity protein SpdL</fullName>
    </submittedName>
</protein>
<evidence type="ECO:0000313" key="2">
    <source>
        <dbReference type="EMBL" id="GAA4134231.1"/>
    </source>
</evidence>
<keyword evidence="1" id="KW-0472">Membrane</keyword>
<dbReference type="Proteomes" id="UP001501333">
    <property type="component" value="Unassembled WGS sequence"/>
</dbReference>
<proteinExistence type="predicted"/>
<feature type="transmembrane region" description="Helical" evidence="1">
    <location>
        <begin position="59"/>
        <end position="77"/>
    </location>
</feature>
<evidence type="ECO:0000313" key="3">
    <source>
        <dbReference type="Proteomes" id="UP001501333"/>
    </source>
</evidence>
<dbReference type="Pfam" id="PF13630">
    <property type="entry name" value="SdpI"/>
    <property type="match status" value="1"/>
</dbReference>
<dbReference type="RefSeq" id="WP_229355722.1">
    <property type="nucleotide sequence ID" value="NZ_BAABAO010000011.1"/>
</dbReference>
<keyword evidence="3" id="KW-1185">Reference proteome</keyword>
<evidence type="ECO:0000256" key="1">
    <source>
        <dbReference type="SAM" id="Phobius"/>
    </source>
</evidence>
<name>A0ABP7YCQ6_9FLAO</name>
<accession>A0ABP7YCQ6</accession>
<organism evidence="2 3">
    <name type="scientific">Flavobacterium chungbukense</name>
    <dbReference type="NCBI Taxonomy" id="877464"/>
    <lineage>
        <taxon>Bacteria</taxon>
        <taxon>Pseudomonadati</taxon>
        <taxon>Bacteroidota</taxon>
        <taxon>Flavobacteriia</taxon>
        <taxon>Flavobacteriales</taxon>
        <taxon>Flavobacteriaceae</taxon>
        <taxon>Flavobacterium</taxon>
    </lineage>
</organism>
<keyword evidence="1" id="KW-1133">Transmembrane helix</keyword>
<dbReference type="InterPro" id="IPR025962">
    <property type="entry name" value="SdpI/YhfL"/>
</dbReference>
<reference evidence="3" key="1">
    <citation type="journal article" date="2019" name="Int. J. Syst. Evol. Microbiol.">
        <title>The Global Catalogue of Microorganisms (GCM) 10K type strain sequencing project: providing services to taxonomists for standard genome sequencing and annotation.</title>
        <authorList>
            <consortium name="The Broad Institute Genomics Platform"/>
            <consortium name="The Broad Institute Genome Sequencing Center for Infectious Disease"/>
            <person name="Wu L."/>
            <person name="Ma J."/>
        </authorList>
    </citation>
    <scope>NUCLEOTIDE SEQUENCE [LARGE SCALE GENOMIC DNA]</scope>
    <source>
        <strain evidence="3">JCM 17386</strain>
    </source>
</reference>
<gene>
    <name evidence="2" type="primary">spdL</name>
    <name evidence="2" type="ORF">GCM10022250_28730</name>
</gene>
<keyword evidence="1" id="KW-0812">Transmembrane</keyword>
<sequence length="116" mass="13273">METLTLLSKNPIVIIVLFIMLVTKVFPPKNINSLYGYRTSNSMKNKQNWDFAQKYSTNLFLKILSLLLLVQIILYAIFGSTSFTNFSVFIGLILSVAIVLYQTEKKLKLNQSKTTE</sequence>
<comment type="caution">
    <text evidence="2">The sequence shown here is derived from an EMBL/GenBank/DDBJ whole genome shotgun (WGS) entry which is preliminary data.</text>
</comment>